<reference evidence="3" key="1">
    <citation type="journal article" date="2004" name="Plant J.">
        <title>The Fusarium wilt resistance locus Fom-2 of melon contains a single resistance gene with complex features.</title>
        <authorList>
            <person name="Joobeur T."/>
            <person name="King J.J."/>
            <person name="Nolin S.J."/>
            <person name="Thomas C.E."/>
            <person name="Dean R.A."/>
        </authorList>
    </citation>
    <scope>NUCLEOTIDE SEQUENCE</scope>
</reference>
<keyword evidence="2" id="KW-1133">Transmembrane helix</keyword>
<dbReference type="Pfam" id="PF15502">
    <property type="entry name" value="MPLKIP"/>
    <property type="match status" value="1"/>
</dbReference>
<organism evidence="3">
    <name type="scientific">Cucumis melo</name>
    <name type="common">Muskmelon</name>
    <dbReference type="NCBI Taxonomy" id="3656"/>
    <lineage>
        <taxon>Eukaryota</taxon>
        <taxon>Viridiplantae</taxon>
        <taxon>Streptophyta</taxon>
        <taxon>Embryophyta</taxon>
        <taxon>Tracheophyta</taxon>
        <taxon>Spermatophyta</taxon>
        <taxon>Magnoliopsida</taxon>
        <taxon>eudicotyledons</taxon>
        <taxon>Gunneridae</taxon>
        <taxon>Pentapetalae</taxon>
        <taxon>rosids</taxon>
        <taxon>fabids</taxon>
        <taxon>Cucurbitales</taxon>
        <taxon>Cucurbitaceae</taxon>
        <taxon>Benincaseae</taxon>
        <taxon>Cucumis</taxon>
    </lineage>
</organism>
<sequence>MAMRMIEHMESISSLTITESSKCIMIVTEKVSLMRNFIKMSDPMKAAYWVKGTFRNPWKDISIELPTFSRFVLVAWGMGNDRCDLSSFLTQGGFTVRVGRRDAHVWIPNPSRGFSCDSLFWLLDPTPPSIFDVVMRTKVLKKVRFLYLAGLAWPGLLVVCSVEWWKTILITFSGIAILRGWCSFLHEFRFSFACSRSVRVTIKEFLLHPHFSDEGGFLWRSAVYAIICDILGERNDKVFMGERLRAMRMEAAQADVVNYIETSLPNHLSNPLVESSATMVGQLAPCTAPRFDYYTNPMAAFSTSKKKGKIENQPVSDTFVPYHHNTSSTTYLPPTFPGLRNPEMSPSSTHQFHQYSPDQRTFYARGDSEAGGHGSPGMPRPYAVNQGDPHMWRGPRRPFVNQFPTHPPREMNSSSHVSGPRGNSYTNPTQDRAKYRSSSPNPGFHGSLSPGRGSHGHHGNMTPSPRFGYGRGTGFHGRHSLLDKSGPEQFYNVSMLEDPWKVLQPCIWTTIDSSSNSAKPSESWISKFGTKKARVSDSSSGRSSSQQPSLAEYLAASFKEAIEDAPNA</sequence>
<name>Q6E437_CUCME</name>
<gene>
    <name evidence="3" type="primary">ACT11D0.5</name>
</gene>
<dbReference type="GO" id="GO:0000398">
    <property type="term" value="P:mRNA splicing, via spliceosome"/>
    <property type="evidence" value="ECO:0007669"/>
    <property type="project" value="InterPro"/>
</dbReference>
<feature type="region of interest" description="Disordered" evidence="1">
    <location>
        <begin position="512"/>
        <end position="550"/>
    </location>
</feature>
<feature type="compositionally biased region" description="Low complexity" evidence="1">
    <location>
        <begin position="536"/>
        <end position="549"/>
    </location>
</feature>
<evidence type="ECO:0000256" key="2">
    <source>
        <dbReference type="SAM" id="Phobius"/>
    </source>
</evidence>
<keyword evidence="2" id="KW-0472">Membrane</keyword>
<dbReference type="EMBL" id="AY583855">
    <property type="protein sequence ID" value="AAS80151.1"/>
    <property type="molecule type" value="Genomic_DNA"/>
</dbReference>
<dbReference type="PANTHER" id="PTHR36054">
    <property type="entry name" value="PROTEIN SICKLE"/>
    <property type="match status" value="1"/>
</dbReference>
<dbReference type="AlphaFoldDB" id="Q6E437"/>
<accession>Q6E437</accession>
<evidence type="ECO:0000313" key="3">
    <source>
        <dbReference type="EMBL" id="AAS80151.1"/>
    </source>
</evidence>
<feature type="region of interest" description="Disordered" evidence="1">
    <location>
        <begin position="363"/>
        <end position="472"/>
    </location>
</feature>
<feature type="compositionally biased region" description="Polar residues" evidence="1">
    <location>
        <begin position="512"/>
        <end position="524"/>
    </location>
</feature>
<feature type="compositionally biased region" description="Polar residues" evidence="1">
    <location>
        <begin position="411"/>
        <end position="441"/>
    </location>
</feature>
<dbReference type="InterPro" id="IPR039292">
    <property type="entry name" value="SICKLE"/>
</dbReference>
<dbReference type="InterPro" id="IPR028265">
    <property type="entry name" value="TTDN1/SICKLE"/>
</dbReference>
<evidence type="ECO:0000256" key="1">
    <source>
        <dbReference type="SAM" id="MobiDB-lite"/>
    </source>
</evidence>
<dbReference type="GO" id="GO:0035196">
    <property type="term" value="P:miRNA processing"/>
    <property type="evidence" value="ECO:0007669"/>
    <property type="project" value="InterPro"/>
</dbReference>
<proteinExistence type="predicted"/>
<feature type="transmembrane region" description="Helical" evidence="2">
    <location>
        <begin position="145"/>
        <end position="165"/>
    </location>
</feature>
<protein>
    <submittedName>
        <fullName evidence="3">ACT11D09.5</fullName>
    </submittedName>
</protein>
<dbReference type="PANTHER" id="PTHR36054:SF2">
    <property type="entry name" value="PROTEIN SICKLE"/>
    <property type="match status" value="1"/>
</dbReference>
<keyword evidence="2" id="KW-0812">Transmembrane</keyword>